<dbReference type="PANTHER" id="PTHR43792:SF9">
    <property type="entry name" value="RIBOSOMAL-PROTEIN-ALANINE ACETYLTRANSFERASE"/>
    <property type="match status" value="1"/>
</dbReference>
<gene>
    <name evidence="2" type="ORF">FCL54_06575</name>
</gene>
<dbReference type="Pfam" id="PF13302">
    <property type="entry name" value="Acetyltransf_3"/>
    <property type="match status" value="1"/>
</dbReference>
<dbReference type="Gene3D" id="3.40.630.30">
    <property type="match status" value="1"/>
</dbReference>
<evidence type="ECO:0000259" key="1">
    <source>
        <dbReference type="PROSITE" id="PS51186"/>
    </source>
</evidence>
<evidence type="ECO:0000313" key="3">
    <source>
        <dbReference type="Proteomes" id="UP000308230"/>
    </source>
</evidence>
<dbReference type="InterPro" id="IPR000182">
    <property type="entry name" value="GNAT_dom"/>
</dbReference>
<feature type="domain" description="N-acetyltransferase" evidence="1">
    <location>
        <begin position="19"/>
        <end position="179"/>
    </location>
</feature>
<proteinExistence type="predicted"/>
<evidence type="ECO:0000313" key="2">
    <source>
        <dbReference type="EMBL" id="TLS38197.1"/>
    </source>
</evidence>
<dbReference type="InterPro" id="IPR051531">
    <property type="entry name" value="N-acetyltransferase"/>
</dbReference>
<protein>
    <submittedName>
        <fullName evidence="2">GNAT family N-acetyltransferase</fullName>
    </submittedName>
</protein>
<dbReference type="RefSeq" id="WP_138124492.1">
    <property type="nucleotide sequence ID" value="NZ_SWLG01000004.1"/>
</dbReference>
<keyword evidence="3" id="KW-1185">Reference proteome</keyword>
<accession>A0A5R9F3L6</accession>
<reference evidence="2 3" key="1">
    <citation type="submission" date="2019-04" db="EMBL/GenBank/DDBJ databases">
        <title>Bacillus caeni sp. nov., a bacterium isolated from mangrove sediment.</title>
        <authorList>
            <person name="Huang H."/>
            <person name="Mo K."/>
            <person name="Hu Y."/>
        </authorList>
    </citation>
    <scope>NUCLEOTIDE SEQUENCE [LARGE SCALE GENOMIC DNA]</scope>
    <source>
        <strain evidence="2 3">HB172195</strain>
    </source>
</reference>
<keyword evidence="2" id="KW-0808">Transferase</keyword>
<dbReference type="InterPro" id="IPR016181">
    <property type="entry name" value="Acyl_CoA_acyltransferase"/>
</dbReference>
<sequence>MKPMEDIFSELLELDTDRMLLREINKEDAVDIFAYASDYDVAKETMWKQHETIEDSYDYIEHVKKSFEERKSITWGIVHKEDHKLIGACGFGVLNESDHMGEIGYVLSKVYWGEGYAPEAVEAMIKYGFEEMGLNRIQARCSKTNPSSERVMQKVGMEYEGTLRQNKYVNGQYIDKKMYSILREDWNSIQL</sequence>
<dbReference type="Proteomes" id="UP000308230">
    <property type="component" value="Unassembled WGS sequence"/>
</dbReference>
<dbReference type="SUPFAM" id="SSF55729">
    <property type="entry name" value="Acyl-CoA N-acyltransferases (Nat)"/>
    <property type="match status" value="1"/>
</dbReference>
<organism evidence="2 3">
    <name type="scientific">Exobacillus caeni</name>
    <dbReference type="NCBI Taxonomy" id="2574798"/>
    <lineage>
        <taxon>Bacteria</taxon>
        <taxon>Bacillati</taxon>
        <taxon>Bacillota</taxon>
        <taxon>Bacilli</taxon>
        <taxon>Bacillales</taxon>
        <taxon>Guptibacillaceae</taxon>
        <taxon>Exobacillus</taxon>
    </lineage>
</organism>
<dbReference type="PANTHER" id="PTHR43792">
    <property type="entry name" value="GNAT FAMILY, PUTATIVE (AFU_ORTHOLOGUE AFUA_3G00765)-RELATED-RELATED"/>
    <property type="match status" value="1"/>
</dbReference>
<dbReference type="GO" id="GO:0005737">
    <property type="term" value="C:cytoplasm"/>
    <property type="evidence" value="ECO:0007669"/>
    <property type="project" value="TreeGrafter"/>
</dbReference>
<dbReference type="GO" id="GO:0008999">
    <property type="term" value="F:protein-N-terminal-alanine acetyltransferase activity"/>
    <property type="evidence" value="ECO:0007669"/>
    <property type="project" value="TreeGrafter"/>
</dbReference>
<name>A0A5R9F3L6_9BACL</name>
<dbReference type="PROSITE" id="PS51186">
    <property type="entry name" value="GNAT"/>
    <property type="match status" value="1"/>
</dbReference>
<dbReference type="AlphaFoldDB" id="A0A5R9F3L6"/>
<comment type="caution">
    <text evidence="2">The sequence shown here is derived from an EMBL/GenBank/DDBJ whole genome shotgun (WGS) entry which is preliminary data.</text>
</comment>
<dbReference type="EMBL" id="SWLG01000004">
    <property type="protein sequence ID" value="TLS38197.1"/>
    <property type="molecule type" value="Genomic_DNA"/>
</dbReference>
<dbReference type="OrthoDB" id="9785602at2"/>